<proteinExistence type="predicted"/>
<dbReference type="Proteomes" id="UP001295469">
    <property type="component" value="Chromosome A07"/>
</dbReference>
<accession>A0A816ZE34</accession>
<protein>
    <submittedName>
        <fullName evidence="1">(rape) hypothetical protein</fullName>
    </submittedName>
</protein>
<dbReference type="AlphaFoldDB" id="A0A816ZE34"/>
<reference evidence="1" key="1">
    <citation type="submission" date="2021-01" db="EMBL/GenBank/DDBJ databases">
        <authorList>
            <consortium name="Genoscope - CEA"/>
            <person name="William W."/>
        </authorList>
    </citation>
    <scope>NUCLEOTIDE SEQUENCE</scope>
</reference>
<sequence>MRGILLFAVYFTLCKYHPSLWYISSSSKHLYSSPSEKKEGK</sequence>
<dbReference type="EMBL" id="HG994361">
    <property type="protein sequence ID" value="CAF2205814.1"/>
    <property type="molecule type" value="Genomic_DNA"/>
</dbReference>
<gene>
    <name evidence="1" type="ORF">DARMORV10_A07P43460.1</name>
</gene>
<name>A0A816ZE34_BRANA</name>
<organism evidence="1">
    <name type="scientific">Brassica napus</name>
    <name type="common">Rape</name>
    <dbReference type="NCBI Taxonomy" id="3708"/>
    <lineage>
        <taxon>Eukaryota</taxon>
        <taxon>Viridiplantae</taxon>
        <taxon>Streptophyta</taxon>
        <taxon>Embryophyta</taxon>
        <taxon>Tracheophyta</taxon>
        <taxon>Spermatophyta</taxon>
        <taxon>Magnoliopsida</taxon>
        <taxon>eudicotyledons</taxon>
        <taxon>Gunneridae</taxon>
        <taxon>Pentapetalae</taxon>
        <taxon>rosids</taxon>
        <taxon>malvids</taxon>
        <taxon>Brassicales</taxon>
        <taxon>Brassicaceae</taxon>
        <taxon>Brassiceae</taxon>
        <taxon>Brassica</taxon>
    </lineage>
</organism>
<evidence type="ECO:0000313" key="1">
    <source>
        <dbReference type="EMBL" id="CAF2205814.1"/>
    </source>
</evidence>